<dbReference type="Pfam" id="PF17962">
    <property type="entry name" value="bMG6"/>
    <property type="match status" value="1"/>
</dbReference>
<dbReference type="SMART" id="SM01359">
    <property type="entry name" value="A2M_N_2"/>
    <property type="match status" value="1"/>
</dbReference>
<dbReference type="InterPro" id="IPR021868">
    <property type="entry name" value="Alpha_2_Macroglob_MG3"/>
</dbReference>
<dbReference type="InterPro" id="IPR049120">
    <property type="entry name" value="A2M_bMG2"/>
</dbReference>
<evidence type="ECO:0000256" key="4">
    <source>
        <dbReference type="SAM" id="SignalP"/>
    </source>
</evidence>
<feature type="region of interest" description="Disordered" evidence="3">
    <location>
        <begin position="1698"/>
        <end position="1733"/>
    </location>
</feature>
<dbReference type="Pfam" id="PF11974">
    <property type="entry name" value="bMG3"/>
    <property type="match status" value="1"/>
</dbReference>
<dbReference type="Proteomes" id="UP000249065">
    <property type="component" value="Unassembled WGS sequence"/>
</dbReference>
<feature type="signal peptide" evidence="4">
    <location>
        <begin position="1"/>
        <end position="19"/>
    </location>
</feature>
<name>A0A327MB06_9PROT</name>
<dbReference type="InterPro" id="IPR001599">
    <property type="entry name" value="Macroglobln_a2"/>
</dbReference>
<dbReference type="PIRSF" id="PIRSF038980">
    <property type="entry name" value="A2M_bac"/>
    <property type="match status" value="1"/>
</dbReference>
<feature type="domain" description="Alpha-2-macroglobulin bait region" evidence="5">
    <location>
        <begin position="860"/>
        <end position="1001"/>
    </location>
</feature>
<dbReference type="PANTHER" id="PTHR40094:SF1">
    <property type="entry name" value="UBIQUITIN DOMAIN-CONTAINING PROTEIN"/>
    <property type="match status" value="1"/>
</dbReference>
<evidence type="ECO:0000256" key="3">
    <source>
        <dbReference type="SAM" id="MobiDB-lite"/>
    </source>
</evidence>
<feature type="domain" description="Alpha-2-macroglobulin" evidence="6">
    <location>
        <begin position="1060"/>
        <end position="1149"/>
    </location>
</feature>
<comment type="caution">
    <text evidence="7">The sequence shown here is derived from an EMBL/GenBank/DDBJ whole genome shotgun (WGS) entry which is preliminary data.</text>
</comment>
<evidence type="ECO:0000313" key="8">
    <source>
        <dbReference type="Proteomes" id="UP000249065"/>
    </source>
</evidence>
<dbReference type="Gene3D" id="1.50.10.20">
    <property type="match status" value="1"/>
</dbReference>
<reference evidence="8" key="1">
    <citation type="submission" date="2018-06" db="EMBL/GenBank/DDBJ databases">
        <authorList>
            <person name="Khan S.A."/>
        </authorList>
    </citation>
    <scope>NUCLEOTIDE SEQUENCE [LARGE SCALE GENOMIC DNA]</scope>
    <source>
        <strain evidence="8">DB-1506</strain>
    </source>
</reference>
<dbReference type="Gene3D" id="2.60.40.1930">
    <property type="match status" value="1"/>
</dbReference>
<dbReference type="EMBL" id="QLIX01000003">
    <property type="protein sequence ID" value="RAI59717.1"/>
    <property type="molecule type" value="Genomic_DNA"/>
</dbReference>
<protein>
    <submittedName>
        <fullName evidence="7">Alpha-2-macroglobulin family protein</fullName>
    </submittedName>
</protein>
<dbReference type="InterPro" id="IPR051802">
    <property type="entry name" value="YfhM-like"/>
</dbReference>
<dbReference type="InterPro" id="IPR041203">
    <property type="entry name" value="Bact_A2M_MG5"/>
</dbReference>
<evidence type="ECO:0000313" key="7">
    <source>
        <dbReference type="EMBL" id="RAI59717.1"/>
    </source>
</evidence>
<dbReference type="CDD" id="cd02891">
    <property type="entry name" value="A2M_like"/>
    <property type="match status" value="1"/>
</dbReference>
<evidence type="ECO:0000256" key="2">
    <source>
        <dbReference type="ARBA" id="ARBA00022729"/>
    </source>
</evidence>
<accession>A0A327MB06</accession>
<dbReference type="GO" id="GO:0004866">
    <property type="term" value="F:endopeptidase inhibitor activity"/>
    <property type="evidence" value="ECO:0007669"/>
    <property type="project" value="InterPro"/>
</dbReference>
<dbReference type="Pfam" id="PF17973">
    <property type="entry name" value="bMG10"/>
    <property type="match status" value="1"/>
</dbReference>
<sequence length="1733" mass="182471">MRLPPLLLALLLAPLLAMAAARAEELDLPGLAGDTAAYQRDLARRFPAGATPQQRAAAEARAAGAERQQNWAAAAQAWEERAGSGEARPEHWLALARAQLQRTPPEPARALQAAWQAFQMLPTGAAEIPALLVMADALQRLDRPAQQIRALQAAVERAPDTPRLRQALAEARRAAGLLVAGIATEPEAEPARACLRFTTPPARRTDWQPADWVRTEPPIPGLAVLREGEQLCLAGLPHGQATRVILRPGLPGEDGLRLNRETTLRIAMPDRAARIAFDASRFILPRGQAQRVGLATVNLSALALKVVRVSERNLLPFARNGWTPGEAIAGWNAEDIPESWGATVWEGRVELPARAPNRTERLALPLPEALRRAGPGLYALVVRPADGAKAAAAALPVIVTDLGLTAWRGPQGLAVQARGLAGGRPLAGARIRLLSLGNDILAEAEAGADGTVRFAGPLLRGQGPMAPRALHASLGEDFVALDLDAAAFDLSDRGAGGAPQPGPLEAWFWLDRGIYRPGETVQAMALLRDAAGAPRDLPARLRVRRPNGSVFAESVPARGPGASLAWPVALPAGAPAGLWSIEAFGDPAAPPIGRAEFRVEAFVPERLAVTAGPAPGPLVPGQALKVPVAARFLYGAPAAGLAGDAELRLLAERSPFPAYKDYVFGLQDEEFAPELLPFEIEPLDAAGEGVLSLALPRTPDTTRPLRAEVAIAIDEPGGRASRTSLSLPVRGPARLIGVRPLFADLAVDAGAEAGFEIVVLDAEARPVAARLRARLLRERPDWRIVARDGQARYETVWRDEPVDSAALDIAAGQPARFARSLPFGRYRLEVSEAGGGLAVTSLRFRAGWAGGETAEVPDKVDVAADRRAYAPGETARLRITPPFAGPASLAVLTDHLVAIREIEVAEGGTEVELPVDPGWGAGAYVAVTAFHPGETREGQPGRALGLAWLQLDPAARRLDVALAAPAGARPGRRLEVPLRLSPATEGAMVTLTAVDEGILRLTRFAAPDPLGHFLGQRRLGVDIRDDYGRLIPPPEGEPAVLRQGGDEVALPDLAVPQRSLALFSGPVAVAPDGTATIALDIPDFAGELRLMAVAWAGERLGAASQPVTIRDPVVAEPALPRFLAPGDEARLPVLLHNLELPAGEVAVDLTAEGAIGLAGPARLAASLAPGARALPASALRATASGEGVLRLAVSGPDGFRALREARITVRSSRPLATDVAAQEIPPGAERALPLDPGRWVAGSWVATARFGGPVRYDATGMLQQLERYPFGCLEQSASRLLAFALAPGWGEAAEAGAARMQRAAQQVLDKQRFDGGFGLWSAQGEAEEWTGAYAVEALLRAQAAGAALPEAALAAALQAIAEQAEDVAPDTPEAMAAQAYRLHVLALAGQPRPGAARRLLEQLEALPTPLARAQLGAAFAHAGDRARAEQAFAAALQAPAREGWIYDYGSAARDALAVALLLRESGVLAGRLPEAIARLPGPDFAPARISTQEQAWGVAAAAVLGRDGRPVRLALDGREQPPAPLLALALTAPGRARNLGEAPFWASLSVTGIPVQPAPAGRSGLRISRRFLDAAGQPVDLDQLRQNQVFVLLLEGRNESGQPVRALVQQGLPAGWEILGRLAGEEVPGMPWLGPLSETEAMPALDDRFAAALELTPQEPEFRLAVRLRAVTAGRFELPGAQVEDMVRPAFFARQNTGRVAVLGPDDPAPAPPQTQPQAPSQAQPPLRPAPPR</sequence>
<dbReference type="Pfam" id="PF00207">
    <property type="entry name" value="A2M"/>
    <property type="match status" value="1"/>
</dbReference>
<dbReference type="InterPro" id="IPR026284">
    <property type="entry name" value="A2MG_proteobact"/>
</dbReference>
<comment type="similarity">
    <text evidence="1">Belongs to the protease inhibitor I39 (alpha-2-macroglobulin) family. Bacterial alpha-2-macroglobulin subfamily.</text>
</comment>
<feature type="compositionally biased region" description="Low complexity" evidence="3">
    <location>
        <begin position="1716"/>
        <end position="1725"/>
    </location>
</feature>
<gene>
    <name evidence="7" type="ORF">DOO78_05490</name>
</gene>
<keyword evidence="2 4" id="KW-0732">Signal</keyword>
<dbReference type="InterPro" id="IPR008930">
    <property type="entry name" value="Terpenoid_cyclase/PrenylTrfase"/>
</dbReference>
<evidence type="ECO:0000256" key="1">
    <source>
        <dbReference type="ARBA" id="ARBA00010556"/>
    </source>
</evidence>
<dbReference type="Pfam" id="PF07703">
    <property type="entry name" value="A2M_BRD"/>
    <property type="match status" value="1"/>
</dbReference>
<feature type="chain" id="PRO_5016405511" evidence="4">
    <location>
        <begin position="20"/>
        <end position="1733"/>
    </location>
</feature>
<dbReference type="InterPro" id="IPR011625">
    <property type="entry name" value="A2M_N_BRD"/>
</dbReference>
<dbReference type="Pfam" id="PF21142">
    <property type="entry name" value="A2M_bMG2"/>
    <property type="match status" value="1"/>
</dbReference>
<proteinExistence type="inferred from homology"/>
<dbReference type="Pfam" id="PF01835">
    <property type="entry name" value="MG2"/>
    <property type="match status" value="1"/>
</dbReference>
<dbReference type="RefSeq" id="WP_111468748.1">
    <property type="nucleotide sequence ID" value="NZ_QLIX01000003.1"/>
</dbReference>
<dbReference type="InterPro" id="IPR041462">
    <property type="entry name" value="Bact_A2M_MG6"/>
</dbReference>
<evidence type="ECO:0000259" key="6">
    <source>
        <dbReference type="SMART" id="SM01360"/>
    </source>
</evidence>
<dbReference type="Pfam" id="PF17972">
    <property type="entry name" value="bMG5"/>
    <property type="match status" value="1"/>
</dbReference>
<dbReference type="PANTHER" id="PTHR40094">
    <property type="entry name" value="ALPHA-2-MACROGLOBULIN HOMOLOG"/>
    <property type="match status" value="1"/>
</dbReference>
<dbReference type="InterPro" id="IPR002890">
    <property type="entry name" value="MG2"/>
</dbReference>
<dbReference type="OrthoDB" id="9767116at2"/>
<dbReference type="InterPro" id="IPR041246">
    <property type="entry name" value="Bact_MG10"/>
</dbReference>
<dbReference type="SMART" id="SM01360">
    <property type="entry name" value="A2M"/>
    <property type="match status" value="1"/>
</dbReference>
<organism evidence="7 8">
    <name type="scientific">Roseicella frigidaeris</name>
    <dbReference type="NCBI Taxonomy" id="2230885"/>
    <lineage>
        <taxon>Bacteria</taxon>
        <taxon>Pseudomonadati</taxon>
        <taxon>Pseudomonadota</taxon>
        <taxon>Alphaproteobacteria</taxon>
        <taxon>Acetobacterales</taxon>
        <taxon>Roseomonadaceae</taxon>
        <taxon>Roseicella</taxon>
    </lineage>
</organism>
<dbReference type="SUPFAM" id="SSF48239">
    <property type="entry name" value="Terpenoid cyclases/Protein prenyltransferases"/>
    <property type="match status" value="1"/>
</dbReference>
<evidence type="ECO:0000259" key="5">
    <source>
        <dbReference type="SMART" id="SM01359"/>
    </source>
</evidence>
<keyword evidence="8" id="KW-1185">Reference proteome</keyword>